<evidence type="ECO:0000256" key="1">
    <source>
        <dbReference type="SAM" id="MobiDB-lite"/>
    </source>
</evidence>
<proteinExistence type="predicted"/>
<gene>
    <name evidence="2" type="ORF">I79_024001</name>
</gene>
<dbReference type="InParanoid" id="G3IJG6"/>
<protein>
    <submittedName>
        <fullName evidence="2">Protein THEMIS</fullName>
    </submittedName>
</protein>
<dbReference type="AlphaFoldDB" id="G3IJG6"/>
<dbReference type="EMBL" id="JH003294">
    <property type="protein sequence ID" value="EGW14785.1"/>
    <property type="molecule type" value="Genomic_DNA"/>
</dbReference>
<name>G3IJG6_CRIGR</name>
<evidence type="ECO:0000313" key="3">
    <source>
        <dbReference type="Proteomes" id="UP000001075"/>
    </source>
</evidence>
<reference evidence="3" key="1">
    <citation type="journal article" date="2011" name="Nat. Biotechnol.">
        <title>The genomic sequence of the Chinese hamster ovary (CHO)-K1 cell line.</title>
        <authorList>
            <person name="Xu X."/>
            <person name="Nagarajan H."/>
            <person name="Lewis N.E."/>
            <person name="Pan S."/>
            <person name="Cai Z."/>
            <person name="Liu X."/>
            <person name="Chen W."/>
            <person name="Xie M."/>
            <person name="Wang W."/>
            <person name="Hammond S."/>
            <person name="Andersen M.R."/>
            <person name="Neff N."/>
            <person name="Passarelli B."/>
            <person name="Koh W."/>
            <person name="Fan H.C."/>
            <person name="Wang J."/>
            <person name="Gui Y."/>
            <person name="Lee K.H."/>
            <person name="Betenbaugh M.J."/>
            <person name="Quake S.R."/>
            <person name="Famili I."/>
            <person name="Palsson B.O."/>
            <person name="Wang J."/>
        </authorList>
    </citation>
    <scope>NUCLEOTIDE SEQUENCE [LARGE SCALE GENOMIC DNA]</scope>
    <source>
        <strain evidence="3">CHO K1 cell line</strain>
    </source>
</reference>
<sequence>MEYLMSSGSELSWCGGIEVLRAWRSHHADRVKKLHQDQGDLDSRTTVGFRNDVSDVERQKGKQGPLQ</sequence>
<dbReference type="Proteomes" id="UP000001075">
    <property type="component" value="Unassembled WGS sequence"/>
</dbReference>
<feature type="region of interest" description="Disordered" evidence="1">
    <location>
        <begin position="34"/>
        <end position="67"/>
    </location>
</feature>
<accession>G3IJG6</accession>
<evidence type="ECO:0000313" key="2">
    <source>
        <dbReference type="EMBL" id="EGW14785.1"/>
    </source>
</evidence>
<feature type="compositionally biased region" description="Basic and acidic residues" evidence="1">
    <location>
        <begin position="34"/>
        <end position="43"/>
    </location>
</feature>
<organism evidence="2 3">
    <name type="scientific">Cricetulus griseus</name>
    <name type="common">Chinese hamster</name>
    <name type="synonym">Cricetulus barabensis griseus</name>
    <dbReference type="NCBI Taxonomy" id="10029"/>
    <lineage>
        <taxon>Eukaryota</taxon>
        <taxon>Metazoa</taxon>
        <taxon>Chordata</taxon>
        <taxon>Craniata</taxon>
        <taxon>Vertebrata</taxon>
        <taxon>Euteleostomi</taxon>
        <taxon>Mammalia</taxon>
        <taxon>Eutheria</taxon>
        <taxon>Euarchontoglires</taxon>
        <taxon>Glires</taxon>
        <taxon>Rodentia</taxon>
        <taxon>Myomorpha</taxon>
        <taxon>Muroidea</taxon>
        <taxon>Cricetidae</taxon>
        <taxon>Cricetinae</taxon>
        <taxon>Cricetulus</taxon>
    </lineage>
</organism>